<dbReference type="PANTHER" id="PTHR38329">
    <property type="entry name" value="CECROPIN-A1-RELATED"/>
    <property type="match status" value="1"/>
</dbReference>
<dbReference type="GO" id="GO:0005615">
    <property type="term" value="C:extracellular space"/>
    <property type="evidence" value="ECO:0007669"/>
    <property type="project" value="TreeGrafter"/>
</dbReference>
<dbReference type="GO" id="GO:0050830">
    <property type="term" value="P:defense response to Gram-positive bacterium"/>
    <property type="evidence" value="ECO:0007669"/>
    <property type="project" value="TreeGrafter"/>
</dbReference>
<keyword evidence="11" id="KW-1185">Reference proteome</keyword>
<evidence type="ECO:0000256" key="5">
    <source>
        <dbReference type="ARBA" id="ARBA00022588"/>
    </source>
</evidence>
<keyword evidence="6 8" id="KW-0391">Immunity</keyword>
<evidence type="ECO:0000256" key="9">
    <source>
        <dbReference type="SAM" id="SignalP"/>
    </source>
</evidence>
<sequence length="66" mass="7283">MKLTKLFFIVLLATVLLFGGQAEAGGLKHLGKHLEKMGQNVLHATEKVVHVLKEVKDLTKKDTNDS</sequence>
<proteinExistence type="inferred from homology"/>
<dbReference type="Proteomes" id="UP000075880">
    <property type="component" value="Unassembled WGS sequence"/>
</dbReference>
<evidence type="ECO:0000313" key="11">
    <source>
        <dbReference type="Proteomes" id="UP000075880"/>
    </source>
</evidence>
<keyword evidence="7 8" id="KW-0044">Antibiotic</keyword>
<comment type="similarity">
    <text evidence="2 8">Belongs to the cecropin family.</text>
</comment>
<organism evidence="10">
    <name type="scientific">Anopheles atroparvus</name>
    <name type="common">European mosquito</name>
    <dbReference type="NCBI Taxonomy" id="41427"/>
    <lineage>
        <taxon>Eukaryota</taxon>
        <taxon>Metazoa</taxon>
        <taxon>Ecdysozoa</taxon>
        <taxon>Arthropoda</taxon>
        <taxon>Hexapoda</taxon>
        <taxon>Insecta</taxon>
        <taxon>Pterygota</taxon>
        <taxon>Neoptera</taxon>
        <taxon>Endopterygota</taxon>
        <taxon>Diptera</taxon>
        <taxon>Nematocera</taxon>
        <taxon>Culicoidea</taxon>
        <taxon>Culicidae</taxon>
        <taxon>Anophelinae</taxon>
        <taxon>Anopheles</taxon>
    </lineage>
</organism>
<reference evidence="10" key="2">
    <citation type="submission" date="2022-08" db="UniProtKB">
        <authorList>
            <consortium name="EnsemblMetazoa"/>
        </authorList>
    </citation>
    <scope>IDENTIFICATION</scope>
    <source>
        <strain evidence="10">EBRO</strain>
    </source>
</reference>
<protein>
    <submittedName>
        <fullName evidence="10">Uncharacterized protein</fullName>
    </submittedName>
</protein>
<feature type="signal peptide" evidence="9">
    <location>
        <begin position="1"/>
        <end position="24"/>
    </location>
</feature>
<accession>A0A8W7N8S8</accession>
<evidence type="ECO:0000256" key="2">
    <source>
        <dbReference type="ARBA" id="ARBA00010680"/>
    </source>
</evidence>
<dbReference type="EnsemblMetazoa" id="ENSAATROPT010631">
    <property type="protein sequence ID" value="ENSAATROPP009596"/>
    <property type="gene ID" value="ENSAATROPG008644"/>
</dbReference>
<reference evidence="11" key="1">
    <citation type="submission" date="2021-09" db="EMBL/GenBank/DDBJ databases">
        <authorList>
            <consortium name="Infravec"/>
            <person name="Campbell I L."/>
            <person name="Maslen G."/>
            <person name="Yates A."/>
        </authorList>
    </citation>
    <scope>NUCLEOTIDE SEQUENCE [LARGE SCALE GENOMIC DNA]</scope>
    <source>
        <strain evidence="11">Infravec2 EBRE</strain>
    </source>
</reference>
<keyword evidence="5 8" id="KW-0399">Innate immunity</keyword>
<evidence type="ECO:0000256" key="8">
    <source>
        <dbReference type="RuleBase" id="RU003948"/>
    </source>
</evidence>
<evidence type="ECO:0000256" key="3">
    <source>
        <dbReference type="ARBA" id="ARBA00022525"/>
    </source>
</evidence>
<dbReference type="GO" id="GO:0050829">
    <property type="term" value="P:defense response to Gram-negative bacterium"/>
    <property type="evidence" value="ECO:0007669"/>
    <property type="project" value="TreeGrafter"/>
</dbReference>
<dbReference type="EnsemblMetazoa" id="AATE007875-RA">
    <property type="protein sequence ID" value="AATE007875-PA.2"/>
    <property type="gene ID" value="AATE007875"/>
</dbReference>
<dbReference type="GO" id="GO:0045087">
    <property type="term" value="P:innate immune response"/>
    <property type="evidence" value="ECO:0007669"/>
    <property type="project" value="UniProtKB-KW"/>
</dbReference>
<keyword evidence="4 8" id="KW-0929">Antimicrobial</keyword>
<evidence type="ECO:0000313" key="10">
    <source>
        <dbReference type="EnsemblMetazoa" id="AATE007875-PA.2"/>
    </source>
</evidence>
<name>A0A8W7N8S8_ANOAO</name>
<dbReference type="InterPro" id="IPR020400">
    <property type="entry name" value="CecC/Srx/CECD"/>
</dbReference>
<evidence type="ECO:0000256" key="1">
    <source>
        <dbReference type="ARBA" id="ARBA00004613"/>
    </source>
</evidence>
<evidence type="ECO:0000256" key="4">
    <source>
        <dbReference type="ARBA" id="ARBA00022529"/>
    </source>
</evidence>
<dbReference type="AlphaFoldDB" id="A0A8W7N8S8"/>
<dbReference type="GO" id="GO:0019731">
    <property type="term" value="P:antibacterial humoral response"/>
    <property type="evidence" value="ECO:0007669"/>
    <property type="project" value="InterPro"/>
</dbReference>
<keyword evidence="3" id="KW-0964">Secreted</keyword>
<comment type="subcellular location">
    <subcellularLocation>
        <location evidence="1 8">Secreted</location>
    </subcellularLocation>
</comment>
<feature type="chain" id="PRO_5044694474" evidence="9">
    <location>
        <begin position="25"/>
        <end position="66"/>
    </location>
</feature>
<keyword evidence="9" id="KW-0732">Signal</keyword>
<evidence type="ECO:0000256" key="7">
    <source>
        <dbReference type="ARBA" id="ARBA00023022"/>
    </source>
</evidence>
<evidence type="ECO:0000256" key="6">
    <source>
        <dbReference type="ARBA" id="ARBA00022859"/>
    </source>
</evidence>
<dbReference type="PANTHER" id="PTHR38329:SF1">
    <property type="entry name" value="CECROPIN-A1-RELATED"/>
    <property type="match status" value="1"/>
</dbReference>